<dbReference type="InterPro" id="IPR047773">
    <property type="entry name" value="YHYH_dom_bact"/>
</dbReference>
<dbReference type="InterPro" id="IPR008613">
    <property type="entry name" value="Excalibur_Ca-bd_domain"/>
</dbReference>
<evidence type="ECO:0000256" key="1">
    <source>
        <dbReference type="SAM" id="MobiDB-lite"/>
    </source>
</evidence>
<dbReference type="Pfam" id="PF05901">
    <property type="entry name" value="Excalibur"/>
    <property type="match status" value="1"/>
</dbReference>
<gene>
    <name evidence="3" type="ORF">XdyCFBP7245_17385</name>
</gene>
<feature type="domain" description="Excalibur calcium-binding" evidence="2">
    <location>
        <begin position="123"/>
        <end position="159"/>
    </location>
</feature>
<sequence>MRTVRSVRWMLRRLQKTASNLQHIGAAETKQVQHKRCTIGRGNLRVLDRIPSRSLVLATCIAAIAWVTPAAVAHPGGLNKQGCHNDRKNGGYHCHRSASGEGKPTAAAELLDRSPWIPSTGAVFRNCAEARAAGAAPVQRGDPGYGPHLDRDHDGVGCEPSRRR</sequence>
<dbReference type="SMART" id="SM00894">
    <property type="entry name" value="Excalibur"/>
    <property type="match status" value="1"/>
</dbReference>
<protein>
    <recommendedName>
        <fullName evidence="2">Excalibur calcium-binding domain-containing protein</fullName>
    </recommendedName>
</protein>
<name>A0A2S7BZ99_9XANT</name>
<feature type="region of interest" description="Disordered" evidence="1">
    <location>
        <begin position="135"/>
        <end position="164"/>
    </location>
</feature>
<organism evidence="3 4">
    <name type="scientific">Xanthomonas dyei</name>
    <dbReference type="NCBI Taxonomy" id="743699"/>
    <lineage>
        <taxon>Bacteria</taxon>
        <taxon>Pseudomonadati</taxon>
        <taxon>Pseudomonadota</taxon>
        <taxon>Gammaproteobacteria</taxon>
        <taxon>Lysobacterales</taxon>
        <taxon>Lysobacteraceae</taxon>
        <taxon>Xanthomonas</taxon>
    </lineage>
</organism>
<evidence type="ECO:0000313" key="4">
    <source>
        <dbReference type="Proteomes" id="UP000238908"/>
    </source>
</evidence>
<evidence type="ECO:0000313" key="3">
    <source>
        <dbReference type="EMBL" id="PPU54615.1"/>
    </source>
</evidence>
<comment type="caution">
    <text evidence="3">The sequence shown here is derived from an EMBL/GenBank/DDBJ whole genome shotgun (WGS) entry which is preliminary data.</text>
</comment>
<accession>A0A2S7BZ99</accession>
<reference evidence="3 4" key="1">
    <citation type="submission" date="2016-08" db="EMBL/GenBank/DDBJ databases">
        <authorList>
            <person name="Seilhamer J.J."/>
        </authorList>
    </citation>
    <scope>NUCLEOTIDE SEQUENCE [LARGE SCALE GENOMIC DNA]</scope>
    <source>
        <strain evidence="3 4">CFBP7245</strain>
    </source>
</reference>
<dbReference type="AlphaFoldDB" id="A0A2S7BZ99"/>
<dbReference type="Proteomes" id="UP000238908">
    <property type="component" value="Unassembled WGS sequence"/>
</dbReference>
<dbReference type="EMBL" id="MDEE01000031">
    <property type="protein sequence ID" value="PPU54615.1"/>
    <property type="molecule type" value="Genomic_DNA"/>
</dbReference>
<evidence type="ECO:0000259" key="2">
    <source>
        <dbReference type="SMART" id="SM00894"/>
    </source>
</evidence>
<dbReference type="NCBIfam" id="NF033223">
    <property type="entry name" value="YHYH_alt"/>
    <property type="match status" value="1"/>
</dbReference>
<dbReference type="RefSeq" id="WP_104616777.1">
    <property type="nucleotide sequence ID" value="NZ_CP167817.1"/>
</dbReference>
<proteinExistence type="predicted"/>